<evidence type="ECO:0000259" key="1">
    <source>
        <dbReference type="Pfam" id="PF01541"/>
    </source>
</evidence>
<gene>
    <name evidence="2" type="ORF">MHA02_06110</name>
</gene>
<reference evidence="2 3" key="1">
    <citation type="submission" date="2019-07" db="EMBL/GenBank/DDBJ databases">
        <title>Whole genome shotgun sequence of Methylobacterium haplocladii NBRC 107714.</title>
        <authorList>
            <person name="Hosoyama A."/>
            <person name="Uohara A."/>
            <person name="Ohji S."/>
            <person name="Ichikawa N."/>
        </authorList>
    </citation>
    <scope>NUCLEOTIDE SEQUENCE [LARGE SCALE GENOMIC DNA]</scope>
    <source>
        <strain evidence="2 3">NBRC 107714</strain>
    </source>
</reference>
<dbReference type="InterPro" id="IPR000305">
    <property type="entry name" value="GIY-YIG_endonuc"/>
</dbReference>
<dbReference type="SUPFAM" id="SSF82771">
    <property type="entry name" value="GIY-YIG endonuclease"/>
    <property type="match status" value="1"/>
</dbReference>
<dbReference type="Pfam" id="PF01541">
    <property type="entry name" value="GIY-YIG"/>
    <property type="match status" value="1"/>
</dbReference>
<accession>A0A512IKH4</accession>
<dbReference type="OrthoDB" id="1354677at2"/>
<protein>
    <recommendedName>
        <fullName evidence="1">GIY-YIG domain-containing protein</fullName>
    </recommendedName>
</protein>
<dbReference type="EMBL" id="BJZT01000005">
    <property type="protein sequence ID" value="GEO98223.1"/>
    <property type="molecule type" value="Genomic_DNA"/>
</dbReference>
<evidence type="ECO:0000313" key="2">
    <source>
        <dbReference type="EMBL" id="GEO98223.1"/>
    </source>
</evidence>
<proteinExistence type="predicted"/>
<comment type="caution">
    <text evidence="2">The sequence shown here is derived from an EMBL/GenBank/DDBJ whole genome shotgun (WGS) entry which is preliminary data.</text>
</comment>
<dbReference type="InterPro" id="IPR035901">
    <property type="entry name" value="GIY-YIG_endonuc_sf"/>
</dbReference>
<feature type="domain" description="GIY-YIG" evidence="1">
    <location>
        <begin position="38"/>
        <end position="71"/>
    </location>
</feature>
<organism evidence="2 3">
    <name type="scientific">Methylobacterium haplocladii</name>
    <dbReference type="NCBI Taxonomy" id="1176176"/>
    <lineage>
        <taxon>Bacteria</taxon>
        <taxon>Pseudomonadati</taxon>
        <taxon>Pseudomonadota</taxon>
        <taxon>Alphaproteobacteria</taxon>
        <taxon>Hyphomicrobiales</taxon>
        <taxon>Methylobacteriaceae</taxon>
        <taxon>Methylobacterium</taxon>
    </lineage>
</organism>
<name>A0A512IKH4_9HYPH</name>
<keyword evidence="3" id="KW-1185">Reference proteome</keyword>
<sequence length="156" mass="17864">MHETFRAFTEDLHPKFEALMTQAHMSDGVLPAHYRGSGIYLFSENAKSLYVGRTRDVRKRYRQHTRVYSGHNGAPFAYKLARHATGFVKATYKAGPTSRAGMLQDPTFAKAFADAIERVRRMEFRFVEELDPTRQCLLEIYVSVVCGSPYNDFNTT</sequence>
<dbReference type="AlphaFoldDB" id="A0A512IKH4"/>
<evidence type="ECO:0000313" key="3">
    <source>
        <dbReference type="Proteomes" id="UP000321258"/>
    </source>
</evidence>
<dbReference type="Proteomes" id="UP000321258">
    <property type="component" value="Unassembled WGS sequence"/>
</dbReference>